<dbReference type="NCBIfam" id="TIGR00745">
    <property type="entry name" value="apbA_panE"/>
    <property type="match status" value="1"/>
</dbReference>
<name>A0A1H9RZP5_9ACTN</name>
<dbReference type="InterPro" id="IPR008927">
    <property type="entry name" value="6-PGluconate_DH-like_C_sf"/>
</dbReference>
<gene>
    <name evidence="13" type="ORF">SAMN05443377_11045</name>
</gene>
<evidence type="ECO:0000256" key="10">
    <source>
        <dbReference type="ARBA" id="ARBA00048793"/>
    </source>
</evidence>
<dbReference type="Pfam" id="PF02558">
    <property type="entry name" value="ApbA"/>
    <property type="match status" value="1"/>
</dbReference>
<evidence type="ECO:0000256" key="3">
    <source>
        <dbReference type="ARBA" id="ARBA00007870"/>
    </source>
</evidence>
<dbReference type="InterPro" id="IPR050838">
    <property type="entry name" value="Ketopantoate_reductase"/>
</dbReference>
<dbReference type="AlphaFoldDB" id="A0A1H9RZP5"/>
<dbReference type="STRING" id="64702.SAMN05443377_11045"/>
<dbReference type="GO" id="GO:0008677">
    <property type="term" value="F:2-dehydropantoate 2-reductase activity"/>
    <property type="evidence" value="ECO:0007669"/>
    <property type="project" value="UniProtKB-EC"/>
</dbReference>
<proteinExistence type="inferred from homology"/>
<feature type="domain" description="Ketopantoate reductase N-terminal" evidence="11">
    <location>
        <begin position="29"/>
        <end position="170"/>
    </location>
</feature>
<evidence type="ECO:0000256" key="2">
    <source>
        <dbReference type="ARBA" id="ARBA00004994"/>
    </source>
</evidence>
<comment type="function">
    <text evidence="1">Catalyzes the NADPH-dependent reduction of ketopantoate into pantoic acid.</text>
</comment>
<keyword evidence="7" id="KW-0521">NADP</keyword>
<accession>A0A1H9RZP5</accession>
<dbReference type="PANTHER" id="PTHR43765">
    <property type="entry name" value="2-DEHYDROPANTOATE 2-REDUCTASE-RELATED"/>
    <property type="match status" value="1"/>
</dbReference>
<evidence type="ECO:0000256" key="7">
    <source>
        <dbReference type="ARBA" id="ARBA00022857"/>
    </source>
</evidence>
<dbReference type="GO" id="GO:0050661">
    <property type="term" value="F:NADP binding"/>
    <property type="evidence" value="ECO:0007669"/>
    <property type="project" value="TreeGrafter"/>
</dbReference>
<protein>
    <recommendedName>
        <fullName evidence="5">2-dehydropantoate 2-reductase</fullName>
        <ecNumber evidence="4">1.1.1.169</ecNumber>
    </recommendedName>
    <alternativeName>
        <fullName evidence="9">Ketopantoate reductase</fullName>
    </alternativeName>
</protein>
<dbReference type="PANTHER" id="PTHR43765:SF2">
    <property type="entry name" value="2-DEHYDROPANTOATE 2-REDUCTASE"/>
    <property type="match status" value="1"/>
</dbReference>
<dbReference type="Proteomes" id="UP000198815">
    <property type="component" value="Unassembled WGS sequence"/>
</dbReference>
<keyword evidence="14" id="KW-1185">Reference proteome</keyword>
<dbReference type="Gene3D" id="1.10.1040.10">
    <property type="entry name" value="N-(1-d-carboxylethyl)-l-norvaline Dehydrogenase, domain 2"/>
    <property type="match status" value="1"/>
</dbReference>
<dbReference type="SUPFAM" id="SSF51735">
    <property type="entry name" value="NAD(P)-binding Rossmann-fold domains"/>
    <property type="match status" value="1"/>
</dbReference>
<dbReference type="InterPro" id="IPR013328">
    <property type="entry name" value="6PGD_dom2"/>
</dbReference>
<comment type="pathway">
    <text evidence="2">Cofactor biosynthesis; (R)-pantothenate biosynthesis; (R)-pantoate from 3-methyl-2-oxobutanoate: step 2/2.</text>
</comment>
<evidence type="ECO:0000313" key="13">
    <source>
        <dbReference type="EMBL" id="SER77845.1"/>
    </source>
</evidence>
<evidence type="ECO:0000256" key="4">
    <source>
        <dbReference type="ARBA" id="ARBA00013014"/>
    </source>
</evidence>
<organism evidence="13 14">
    <name type="scientific">Propionibacterium cyclohexanicum</name>
    <dbReference type="NCBI Taxonomy" id="64702"/>
    <lineage>
        <taxon>Bacteria</taxon>
        <taxon>Bacillati</taxon>
        <taxon>Actinomycetota</taxon>
        <taxon>Actinomycetes</taxon>
        <taxon>Propionibacteriales</taxon>
        <taxon>Propionibacteriaceae</taxon>
        <taxon>Propionibacterium</taxon>
    </lineage>
</organism>
<dbReference type="Gene3D" id="3.40.50.720">
    <property type="entry name" value="NAD(P)-binding Rossmann-like Domain"/>
    <property type="match status" value="1"/>
</dbReference>
<dbReference type="EC" id="1.1.1.169" evidence="4"/>
<keyword evidence="6" id="KW-0566">Pantothenate biosynthesis</keyword>
<dbReference type="Pfam" id="PF08546">
    <property type="entry name" value="ApbA_C"/>
    <property type="match status" value="1"/>
</dbReference>
<dbReference type="SUPFAM" id="SSF48179">
    <property type="entry name" value="6-phosphogluconate dehydrogenase C-terminal domain-like"/>
    <property type="match status" value="1"/>
</dbReference>
<dbReference type="GO" id="GO:0015940">
    <property type="term" value="P:pantothenate biosynthetic process"/>
    <property type="evidence" value="ECO:0007669"/>
    <property type="project" value="UniProtKB-KW"/>
</dbReference>
<reference evidence="13 14" key="1">
    <citation type="submission" date="2016-10" db="EMBL/GenBank/DDBJ databases">
        <authorList>
            <person name="de Groot N.N."/>
        </authorList>
    </citation>
    <scope>NUCLEOTIDE SEQUENCE [LARGE SCALE GENOMIC DNA]</scope>
    <source>
        <strain evidence="13 14">DSM 16859</strain>
    </source>
</reference>
<evidence type="ECO:0000256" key="5">
    <source>
        <dbReference type="ARBA" id="ARBA00019465"/>
    </source>
</evidence>
<evidence type="ECO:0000256" key="9">
    <source>
        <dbReference type="ARBA" id="ARBA00032024"/>
    </source>
</evidence>
<keyword evidence="8" id="KW-0560">Oxidoreductase</keyword>
<evidence type="ECO:0000256" key="1">
    <source>
        <dbReference type="ARBA" id="ARBA00002919"/>
    </source>
</evidence>
<dbReference type="InterPro" id="IPR036291">
    <property type="entry name" value="NAD(P)-bd_dom_sf"/>
</dbReference>
<dbReference type="InterPro" id="IPR013752">
    <property type="entry name" value="KPA_reductase"/>
</dbReference>
<dbReference type="EMBL" id="FOGZ01000010">
    <property type="protein sequence ID" value="SER77845.1"/>
    <property type="molecule type" value="Genomic_DNA"/>
</dbReference>
<sequence length="361" mass="39856">MGDRLAGSPGQRSVESAQNPAGRANTVKYAVIGAGAMGYRYGVLLQEKAGLSVDFIDTWTPNLDAVHAQHGVYVSRDHENRHLVPIRLCTPEEYTGDPDVWIVFVKQMQLAGVLKRCAHLFRPGQYVFSAMNGMGHVEKLQEYFADDHLVAGTAMIATVLNGPGDVDFIGASGAGHMHMVNRTEKPDATTRAMVEDFTAANLNPVLTENFMGTLMAKVVFNSVVNTLCTMFGVTMGEFATYPGAQDMSRMLLDEAYDACERDGIQLIETRQECVESVDFVSRVGNPLHYPSMYQDFSHGRPTEVDYINGYIARLGRKHDYICRLHEFVTHQMHLAEAMRDLKAAGTVEQEDPARMGAQQAA</sequence>
<evidence type="ECO:0000259" key="12">
    <source>
        <dbReference type="Pfam" id="PF08546"/>
    </source>
</evidence>
<evidence type="ECO:0000256" key="6">
    <source>
        <dbReference type="ARBA" id="ARBA00022655"/>
    </source>
</evidence>
<comment type="similarity">
    <text evidence="3">Belongs to the ketopantoate reductase family.</text>
</comment>
<evidence type="ECO:0000259" key="11">
    <source>
        <dbReference type="Pfam" id="PF02558"/>
    </source>
</evidence>
<comment type="catalytic activity">
    <reaction evidence="10">
        <text>(R)-pantoate + NADP(+) = 2-dehydropantoate + NADPH + H(+)</text>
        <dbReference type="Rhea" id="RHEA:16233"/>
        <dbReference type="ChEBI" id="CHEBI:11561"/>
        <dbReference type="ChEBI" id="CHEBI:15378"/>
        <dbReference type="ChEBI" id="CHEBI:15980"/>
        <dbReference type="ChEBI" id="CHEBI:57783"/>
        <dbReference type="ChEBI" id="CHEBI:58349"/>
        <dbReference type="EC" id="1.1.1.169"/>
    </reaction>
</comment>
<evidence type="ECO:0000313" key="14">
    <source>
        <dbReference type="Proteomes" id="UP000198815"/>
    </source>
</evidence>
<dbReference type="InterPro" id="IPR013332">
    <property type="entry name" value="KPR_N"/>
</dbReference>
<dbReference type="InterPro" id="IPR003710">
    <property type="entry name" value="ApbA"/>
</dbReference>
<feature type="domain" description="Ketopantoate reductase C-terminal" evidence="12">
    <location>
        <begin position="209"/>
        <end position="334"/>
    </location>
</feature>
<evidence type="ECO:0000256" key="8">
    <source>
        <dbReference type="ARBA" id="ARBA00023002"/>
    </source>
</evidence>
<dbReference type="OrthoDB" id="9796561at2"/>
<dbReference type="GO" id="GO:0005737">
    <property type="term" value="C:cytoplasm"/>
    <property type="evidence" value="ECO:0007669"/>
    <property type="project" value="TreeGrafter"/>
</dbReference>